<name>A0A090ADQ1_9GAMM</name>
<dbReference type="KEGG" id="tig:THII_1731"/>
<dbReference type="Proteomes" id="UP000031623">
    <property type="component" value="Chromosome"/>
</dbReference>
<dbReference type="STRING" id="40754.THII_1731"/>
<proteinExistence type="predicted"/>
<accession>A0A090ADQ1</accession>
<reference evidence="1 2" key="1">
    <citation type="journal article" date="2014" name="ISME J.">
        <title>Ecophysiology of Thioploca ingrica as revealed by the complete genome sequence supplemented with proteomic evidence.</title>
        <authorList>
            <person name="Kojima H."/>
            <person name="Ogura Y."/>
            <person name="Yamamoto N."/>
            <person name="Togashi T."/>
            <person name="Mori H."/>
            <person name="Watanabe T."/>
            <person name="Nemoto F."/>
            <person name="Kurokawa K."/>
            <person name="Hayashi T."/>
            <person name="Fukui M."/>
        </authorList>
    </citation>
    <scope>NUCLEOTIDE SEQUENCE [LARGE SCALE GENOMIC DNA]</scope>
</reference>
<evidence type="ECO:0000313" key="2">
    <source>
        <dbReference type="Proteomes" id="UP000031623"/>
    </source>
</evidence>
<dbReference type="EMBL" id="AP014633">
    <property type="protein sequence ID" value="BAP56028.1"/>
    <property type="molecule type" value="Genomic_DNA"/>
</dbReference>
<keyword evidence="2" id="KW-1185">Reference proteome</keyword>
<gene>
    <name evidence="1" type="ORF">THII_1731</name>
</gene>
<dbReference type="AlphaFoldDB" id="A0A090ADQ1"/>
<organism evidence="1 2">
    <name type="scientific">Thioploca ingrica</name>
    <dbReference type="NCBI Taxonomy" id="40754"/>
    <lineage>
        <taxon>Bacteria</taxon>
        <taxon>Pseudomonadati</taxon>
        <taxon>Pseudomonadota</taxon>
        <taxon>Gammaproteobacteria</taxon>
        <taxon>Thiotrichales</taxon>
        <taxon>Thiotrichaceae</taxon>
        <taxon>Thioploca</taxon>
    </lineage>
</organism>
<sequence>MAKRYNYSEMAFMTDRSVFFDANILLYIFWPTGSPSWEIKYSSIFRKLLTQKNTMVVDFIVISEVVNRAIKTEYEKHLQEKIIFRKDLCFNGLETARMDRKFYMIFIR</sequence>
<protein>
    <submittedName>
        <fullName evidence="1">PIN domain protein</fullName>
    </submittedName>
</protein>
<evidence type="ECO:0000313" key="1">
    <source>
        <dbReference type="EMBL" id="BAP56028.1"/>
    </source>
</evidence>
<dbReference type="OrthoDB" id="509251at2"/>
<dbReference type="HOGENOM" id="CLU_2195728_0_0_6"/>